<organism evidence="1 2">
    <name type="scientific">Gossypium lobatum</name>
    <dbReference type="NCBI Taxonomy" id="34289"/>
    <lineage>
        <taxon>Eukaryota</taxon>
        <taxon>Viridiplantae</taxon>
        <taxon>Streptophyta</taxon>
        <taxon>Embryophyta</taxon>
        <taxon>Tracheophyta</taxon>
        <taxon>Spermatophyta</taxon>
        <taxon>Magnoliopsida</taxon>
        <taxon>eudicotyledons</taxon>
        <taxon>Gunneridae</taxon>
        <taxon>Pentapetalae</taxon>
        <taxon>rosids</taxon>
        <taxon>malvids</taxon>
        <taxon>Malvales</taxon>
        <taxon>Malvaceae</taxon>
        <taxon>Malvoideae</taxon>
        <taxon>Gossypium</taxon>
    </lineage>
</organism>
<name>A0A7J8LHC0_9ROSI</name>
<feature type="non-terminal residue" evidence="1">
    <location>
        <position position="1"/>
    </location>
</feature>
<dbReference type="Proteomes" id="UP000593572">
    <property type="component" value="Unassembled WGS sequence"/>
</dbReference>
<sequence length="53" mass="6045">MIEPYLEVAGFLHVSLMLKAVNWIPHLLACCSVHQWMSQSLQDQWSLTIGATF</sequence>
<proteinExistence type="predicted"/>
<evidence type="ECO:0000313" key="1">
    <source>
        <dbReference type="EMBL" id="MBA0551857.1"/>
    </source>
</evidence>
<keyword evidence="2" id="KW-1185">Reference proteome</keyword>
<dbReference type="AlphaFoldDB" id="A0A7J8LHC0"/>
<gene>
    <name evidence="1" type="ORF">Golob_022718</name>
</gene>
<accession>A0A7J8LHC0</accession>
<dbReference type="EMBL" id="JABEZX010000003">
    <property type="protein sequence ID" value="MBA0551857.1"/>
    <property type="molecule type" value="Genomic_DNA"/>
</dbReference>
<comment type="caution">
    <text evidence="1">The sequence shown here is derived from an EMBL/GenBank/DDBJ whole genome shotgun (WGS) entry which is preliminary data.</text>
</comment>
<reference evidence="1 2" key="1">
    <citation type="journal article" date="2019" name="Genome Biol. Evol.">
        <title>Insights into the evolution of the New World diploid cottons (Gossypium, subgenus Houzingenia) based on genome sequencing.</title>
        <authorList>
            <person name="Grover C.E."/>
            <person name="Arick M.A. 2nd"/>
            <person name="Thrash A."/>
            <person name="Conover J.L."/>
            <person name="Sanders W.S."/>
            <person name="Peterson D.G."/>
            <person name="Frelichowski J.E."/>
            <person name="Scheffler J.A."/>
            <person name="Scheffler B.E."/>
            <person name="Wendel J.F."/>
        </authorList>
    </citation>
    <scope>NUCLEOTIDE SEQUENCE [LARGE SCALE GENOMIC DNA]</scope>
    <source>
        <strain evidence="1">157</strain>
        <tissue evidence="1">Leaf</tissue>
    </source>
</reference>
<evidence type="ECO:0000313" key="2">
    <source>
        <dbReference type="Proteomes" id="UP000593572"/>
    </source>
</evidence>
<protein>
    <submittedName>
        <fullName evidence="1">Uncharacterized protein</fullName>
    </submittedName>
</protein>